<dbReference type="EC" id="5.2.1.8" evidence="6"/>
<dbReference type="PANTHER" id="PTHR43811:SF57">
    <property type="entry name" value="FKBP-TYPE PEPTIDYL-PROLYL CIS-TRANS ISOMERASE FKPA-RELATED"/>
    <property type="match status" value="1"/>
</dbReference>
<feature type="domain" description="PPIase FKBP-type" evidence="8">
    <location>
        <begin position="144"/>
        <end position="230"/>
    </location>
</feature>
<dbReference type="Gene3D" id="1.10.287.460">
    <property type="entry name" value="Peptidyl-prolyl cis-trans isomerase, FKBP-type, N-terminal domain"/>
    <property type="match status" value="1"/>
</dbReference>
<evidence type="ECO:0000313" key="9">
    <source>
        <dbReference type="EMBL" id="EKF74757.1"/>
    </source>
</evidence>
<evidence type="ECO:0000256" key="5">
    <source>
        <dbReference type="PROSITE-ProRule" id="PRU00277"/>
    </source>
</evidence>
<dbReference type="AlphaFoldDB" id="L0WF11"/>
<evidence type="ECO:0000256" key="3">
    <source>
        <dbReference type="ARBA" id="ARBA00023110"/>
    </source>
</evidence>
<reference evidence="9 10" key="1">
    <citation type="journal article" date="2012" name="J. Bacteriol.">
        <title>Genome Sequence of the Alkane-Degrading Bacterium Alcanivorax hongdengensis Type Strain A-11-3.</title>
        <authorList>
            <person name="Lai Q."/>
            <person name="Shao Z."/>
        </authorList>
    </citation>
    <scope>NUCLEOTIDE SEQUENCE [LARGE SCALE GENOMIC DNA]</scope>
    <source>
        <strain evidence="9 10">A-11-3</strain>
    </source>
</reference>
<evidence type="ECO:0000256" key="1">
    <source>
        <dbReference type="ARBA" id="ARBA00000971"/>
    </source>
</evidence>
<dbReference type="PROSITE" id="PS50059">
    <property type="entry name" value="FKBP_PPIASE"/>
    <property type="match status" value="1"/>
</dbReference>
<keyword evidence="3 5" id="KW-0697">Rotamase</keyword>
<comment type="catalytic activity">
    <reaction evidence="1 5 6">
        <text>[protein]-peptidylproline (omega=180) = [protein]-peptidylproline (omega=0)</text>
        <dbReference type="Rhea" id="RHEA:16237"/>
        <dbReference type="Rhea" id="RHEA-COMP:10747"/>
        <dbReference type="Rhea" id="RHEA-COMP:10748"/>
        <dbReference type="ChEBI" id="CHEBI:83833"/>
        <dbReference type="ChEBI" id="CHEBI:83834"/>
        <dbReference type="EC" id="5.2.1.8"/>
    </reaction>
</comment>
<feature type="region of interest" description="Disordered" evidence="7">
    <location>
        <begin position="233"/>
        <end position="260"/>
    </location>
</feature>
<sequence length="260" mass="27862">MKKFGVVLASTVLLAACGGQDKVTLKTDDQKASYALGFRSAEQMRSLENLNVDAMVAGLRDGFDKDGKSQLGDEDLDKLIRDFQGRVIKQQQAKMKEEAKANETASEKFLAENAKKDGVKTTDSGLQYQVLEEGKEGGVHPTLDDTVVVDYEGTLPDGKVFDSSIERGTPASFSLQHIIPGWQEALPMMTEGAKWRVVLPPKLAYGEQGAGGDIGPNQALVFQIQLLDVKGKGLEMPEPKGDDAAADADADSDAGDDAAE</sequence>
<dbReference type="InterPro" id="IPR000774">
    <property type="entry name" value="PPIase_FKBP_N"/>
</dbReference>
<dbReference type="GO" id="GO:0003755">
    <property type="term" value="F:peptidyl-prolyl cis-trans isomerase activity"/>
    <property type="evidence" value="ECO:0007669"/>
    <property type="project" value="UniProtKB-UniRule"/>
</dbReference>
<feature type="compositionally biased region" description="Acidic residues" evidence="7">
    <location>
        <begin position="244"/>
        <end position="260"/>
    </location>
</feature>
<dbReference type="GO" id="GO:0006457">
    <property type="term" value="P:protein folding"/>
    <property type="evidence" value="ECO:0007669"/>
    <property type="project" value="InterPro"/>
</dbReference>
<dbReference type="Proteomes" id="UP000010164">
    <property type="component" value="Unassembled WGS sequence"/>
</dbReference>
<comment type="similarity">
    <text evidence="2 6">Belongs to the FKBP-type PPIase family.</text>
</comment>
<dbReference type="RefSeq" id="WP_008928587.1">
    <property type="nucleotide sequence ID" value="NZ_AMRJ01000008.1"/>
</dbReference>
<proteinExistence type="inferred from homology"/>
<evidence type="ECO:0000256" key="2">
    <source>
        <dbReference type="ARBA" id="ARBA00006577"/>
    </source>
</evidence>
<evidence type="ECO:0000259" key="8">
    <source>
        <dbReference type="PROSITE" id="PS50059"/>
    </source>
</evidence>
<dbReference type="PANTHER" id="PTHR43811">
    <property type="entry name" value="FKBP-TYPE PEPTIDYL-PROLYL CIS-TRANS ISOMERASE FKPA"/>
    <property type="match status" value="1"/>
</dbReference>
<dbReference type="SUPFAM" id="SSF54534">
    <property type="entry name" value="FKBP-like"/>
    <property type="match status" value="1"/>
</dbReference>
<dbReference type="Pfam" id="PF01346">
    <property type="entry name" value="FKBP_N"/>
    <property type="match status" value="1"/>
</dbReference>
<feature type="compositionally biased region" description="Basic and acidic residues" evidence="7">
    <location>
        <begin position="233"/>
        <end position="243"/>
    </location>
</feature>
<dbReference type="Gene3D" id="3.10.50.40">
    <property type="match status" value="1"/>
</dbReference>
<dbReference type="InterPro" id="IPR046357">
    <property type="entry name" value="PPIase_dom_sf"/>
</dbReference>
<dbReference type="InterPro" id="IPR036944">
    <property type="entry name" value="PPIase_FKBP_N_sf"/>
</dbReference>
<accession>L0WF11</accession>
<name>L0WF11_9GAMM</name>
<dbReference type="PATRIC" id="fig|1177179.3.peg.1414"/>
<dbReference type="PROSITE" id="PS51257">
    <property type="entry name" value="PROKAR_LIPOPROTEIN"/>
    <property type="match status" value="1"/>
</dbReference>
<comment type="caution">
    <text evidence="9">The sequence shown here is derived from an EMBL/GenBank/DDBJ whole genome shotgun (WGS) entry which is preliminary data.</text>
</comment>
<keyword evidence="10" id="KW-1185">Reference proteome</keyword>
<dbReference type="EMBL" id="AMRJ01000008">
    <property type="protein sequence ID" value="EKF74757.1"/>
    <property type="molecule type" value="Genomic_DNA"/>
</dbReference>
<dbReference type="OrthoDB" id="9814548at2"/>
<keyword evidence="4 5" id="KW-0413">Isomerase</keyword>
<gene>
    <name evidence="9" type="ORF">A11A3_07033</name>
</gene>
<evidence type="ECO:0000256" key="4">
    <source>
        <dbReference type="ARBA" id="ARBA00023235"/>
    </source>
</evidence>
<evidence type="ECO:0000256" key="7">
    <source>
        <dbReference type="SAM" id="MobiDB-lite"/>
    </source>
</evidence>
<dbReference type="STRING" id="1177179.A11A3_07033"/>
<dbReference type="InterPro" id="IPR001179">
    <property type="entry name" value="PPIase_FKBP_dom"/>
</dbReference>
<evidence type="ECO:0000313" key="10">
    <source>
        <dbReference type="Proteomes" id="UP000010164"/>
    </source>
</evidence>
<protein>
    <recommendedName>
        <fullName evidence="6">Peptidyl-prolyl cis-trans isomerase</fullName>
        <ecNumber evidence="6">5.2.1.8</ecNumber>
    </recommendedName>
</protein>
<dbReference type="eggNOG" id="COG0545">
    <property type="taxonomic scope" value="Bacteria"/>
</dbReference>
<dbReference type="Pfam" id="PF00254">
    <property type="entry name" value="FKBP_C"/>
    <property type="match status" value="1"/>
</dbReference>
<evidence type="ECO:0000256" key="6">
    <source>
        <dbReference type="RuleBase" id="RU003915"/>
    </source>
</evidence>
<organism evidence="9 10">
    <name type="scientific">Alcanivorax hongdengensis A-11-3</name>
    <dbReference type="NCBI Taxonomy" id="1177179"/>
    <lineage>
        <taxon>Bacteria</taxon>
        <taxon>Pseudomonadati</taxon>
        <taxon>Pseudomonadota</taxon>
        <taxon>Gammaproteobacteria</taxon>
        <taxon>Oceanospirillales</taxon>
        <taxon>Alcanivoracaceae</taxon>
        <taxon>Alcanivorax</taxon>
    </lineage>
</organism>